<name>A0A7C4F9P5_THEPE</name>
<feature type="transmembrane region" description="Helical" evidence="1">
    <location>
        <begin position="48"/>
        <end position="70"/>
    </location>
</feature>
<evidence type="ECO:0000256" key="1">
    <source>
        <dbReference type="SAM" id="Phobius"/>
    </source>
</evidence>
<evidence type="ECO:0000259" key="2">
    <source>
        <dbReference type="SMART" id="SM00014"/>
    </source>
</evidence>
<feature type="domain" description="Phosphatidic acid phosphatase type 2/haloperoxidase" evidence="2">
    <location>
        <begin position="61"/>
        <end position="167"/>
    </location>
</feature>
<gene>
    <name evidence="3" type="ORF">ENV17_07355</name>
</gene>
<proteinExistence type="predicted"/>
<organism evidence="3">
    <name type="scientific">Thermofilum pendens</name>
    <dbReference type="NCBI Taxonomy" id="2269"/>
    <lineage>
        <taxon>Archaea</taxon>
        <taxon>Thermoproteota</taxon>
        <taxon>Thermoprotei</taxon>
        <taxon>Thermofilales</taxon>
        <taxon>Thermofilaceae</taxon>
        <taxon>Thermofilum</taxon>
    </lineage>
</organism>
<dbReference type="SMART" id="SM00014">
    <property type="entry name" value="acidPPc"/>
    <property type="match status" value="1"/>
</dbReference>
<dbReference type="Gene3D" id="1.20.144.10">
    <property type="entry name" value="Phosphatidic acid phosphatase type 2/haloperoxidase"/>
    <property type="match status" value="1"/>
</dbReference>
<feature type="transmembrane region" description="Helical" evidence="1">
    <location>
        <begin position="124"/>
        <end position="140"/>
    </location>
</feature>
<dbReference type="PANTHER" id="PTHR14969">
    <property type="entry name" value="SPHINGOSINE-1-PHOSPHATE PHOSPHOHYDROLASE"/>
    <property type="match status" value="1"/>
</dbReference>
<feature type="transmembrane region" description="Helical" evidence="1">
    <location>
        <begin position="177"/>
        <end position="197"/>
    </location>
</feature>
<sequence>MRARNLRLLAAAVAAALLVSPLTAYVAGFQEEYWRVVTNLGDEPAYVALATLIYVGISRELGVTALLALVSTAWLNALVKNILALPRPPRELWKVEASGYGFPSGHTQTSTTFWLSIGLKLRDAYILALGLAVVLLVGASRVELGVHYPHDVVGGFLLGATVAWLAVRVLEARELRGAGSSAALAAYGFLIALLYLVYPEPTFTKMGGVSLGLSAYPLLRDRLDAMAPALARILVSLAALLVAFALTRFFDKQPPPLQFPGYALVTALIVAAPLAYRFFSRARS</sequence>
<accession>A0A7C4F9P5</accession>
<dbReference type="AlphaFoldDB" id="A0A7C4F9P5"/>
<comment type="caution">
    <text evidence="3">The sequence shown here is derived from an EMBL/GenBank/DDBJ whole genome shotgun (WGS) entry which is preliminary data.</text>
</comment>
<protein>
    <submittedName>
        <fullName evidence="3">Phosphatase PAP2 family protein</fullName>
    </submittedName>
</protein>
<feature type="transmembrane region" description="Helical" evidence="1">
    <location>
        <begin position="262"/>
        <end position="279"/>
    </location>
</feature>
<evidence type="ECO:0000313" key="3">
    <source>
        <dbReference type="EMBL" id="HGI44184.1"/>
    </source>
</evidence>
<reference evidence="3" key="1">
    <citation type="journal article" date="2020" name="mSystems">
        <title>Genome- and Community-Level Interaction Insights into Carbon Utilization and Element Cycling Functions of Hydrothermarchaeota in Hydrothermal Sediment.</title>
        <authorList>
            <person name="Zhou Z."/>
            <person name="Liu Y."/>
            <person name="Xu W."/>
            <person name="Pan J."/>
            <person name="Luo Z.H."/>
            <person name="Li M."/>
        </authorList>
    </citation>
    <scope>NUCLEOTIDE SEQUENCE [LARGE SCALE GENOMIC DNA]</scope>
    <source>
        <strain evidence="3">SpSt-735</strain>
    </source>
</reference>
<keyword evidence="1" id="KW-0472">Membrane</keyword>
<dbReference type="InterPro" id="IPR000326">
    <property type="entry name" value="PAP2/HPO"/>
</dbReference>
<feature type="transmembrane region" description="Helical" evidence="1">
    <location>
        <begin position="231"/>
        <end position="250"/>
    </location>
</feature>
<dbReference type="SUPFAM" id="SSF48317">
    <property type="entry name" value="Acid phosphatase/Vanadium-dependent haloperoxidase"/>
    <property type="match status" value="1"/>
</dbReference>
<dbReference type="InterPro" id="IPR036938">
    <property type="entry name" value="PAP2/HPO_sf"/>
</dbReference>
<dbReference type="Pfam" id="PF01569">
    <property type="entry name" value="PAP2"/>
    <property type="match status" value="1"/>
</dbReference>
<dbReference type="EMBL" id="DTFI01000207">
    <property type="protein sequence ID" value="HGI44184.1"/>
    <property type="molecule type" value="Genomic_DNA"/>
</dbReference>
<keyword evidence="1" id="KW-1133">Transmembrane helix</keyword>
<keyword evidence="1" id="KW-0812">Transmembrane</keyword>
<feature type="transmembrane region" description="Helical" evidence="1">
    <location>
        <begin position="152"/>
        <end position="170"/>
    </location>
</feature>
<dbReference type="PANTHER" id="PTHR14969:SF13">
    <property type="entry name" value="AT30094P"/>
    <property type="match status" value="1"/>
</dbReference>